<reference evidence="1 2" key="1">
    <citation type="journal article" date="2014" name="Genome Announc.">
        <title>Draft Genome Sequence of Advenella kashmirensis Strain W13003, a Polycyclic Aromatic Hydrocarbon-Degrading Bacterium.</title>
        <authorList>
            <person name="Wang X."/>
            <person name="Jin D."/>
            <person name="Zhou L."/>
            <person name="Wu L."/>
            <person name="An W."/>
            <person name="Zhao L."/>
        </authorList>
    </citation>
    <scope>NUCLEOTIDE SEQUENCE [LARGE SCALE GENOMIC DNA]</scope>
    <source>
        <strain evidence="1 2">W13003</strain>
    </source>
</reference>
<evidence type="ECO:0000313" key="2">
    <source>
        <dbReference type="Proteomes" id="UP000018733"/>
    </source>
</evidence>
<organism evidence="1 2">
    <name type="scientific">Advenella kashmirensis W13003</name>
    <dbReference type="NCBI Taxonomy" id="1424334"/>
    <lineage>
        <taxon>Bacteria</taxon>
        <taxon>Pseudomonadati</taxon>
        <taxon>Pseudomonadota</taxon>
        <taxon>Betaproteobacteria</taxon>
        <taxon>Burkholderiales</taxon>
        <taxon>Alcaligenaceae</taxon>
    </lineage>
</organism>
<gene>
    <name evidence="1" type="ORF">W822_04225</name>
</gene>
<keyword evidence="2" id="KW-1185">Reference proteome</keyword>
<dbReference type="AlphaFoldDB" id="V8QYK3"/>
<sequence>MGLLWTFLFNFPMLDIKNAWVCARAVSAVNIS</sequence>
<dbReference type="Proteomes" id="UP000018733">
    <property type="component" value="Unassembled WGS sequence"/>
</dbReference>
<dbReference type="HOGENOM" id="CLU_3387664_0_0_4"/>
<proteinExistence type="predicted"/>
<name>V8QYK3_9BURK</name>
<accession>V8QYK3</accession>
<protein>
    <submittedName>
        <fullName evidence="1">Uncharacterized protein</fullName>
    </submittedName>
</protein>
<comment type="caution">
    <text evidence="1">The sequence shown here is derived from an EMBL/GenBank/DDBJ whole genome shotgun (WGS) entry which is preliminary data.</text>
</comment>
<evidence type="ECO:0000313" key="1">
    <source>
        <dbReference type="EMBL" id="ETF04727.1"/>
    </source>
</evidence>
<dbReference type="EMBL" id="AYXT01000001">
    <property type="protein sequence ID" value="ETF04727.1"/>
    <property type="molecule type" value="Genomic_DNA"/>
</dbReference>